<evidence type="ECO:0000256" key="2">
    <source>
        <dbReference type="SAM" id="MobiDB-lite"/>
    </source>
</evidence>
<feature type="compositionally biased region" description="Polar residues" evidence="2">
    <location>
        <begin position="92"/>
        <end position="101"/>
    </location>
</feature>
<dbReference type="OrthoDB" id="2538017at2759"/>
<comment type="caution">
    <text evidence="3">The sequence shown here is derived from an EMBL/GenBank/DDBJ whole genome shotgun (WGS) entry which is preliminary data.</text>
</comment>
<protein>
    <submittedName>
        <fullName evidence="3">Uncharacterized protein</fullName>
    </submittedName>
</protein>
<dbReference type="Proteomes" id="UP000886523">
    <property type="component" value="Unassembled WGS sequence"/>
</dbReference>
<feature type="compositionally biased region" description="Low complexity" evidence="2">
    <location>
        <begin position="12"/>
        <end position="22"/>
    </location>
</feature>
<dbReference type="AlphaFoldDB" id="A0A9P6AJE8"/>
<evidence type="ECO:0000313" key="3">
    <source>
        <dbReference type="EMBL" id="KAF9506444.1"/>
    </source>
</evidence>
<sequence>MPTLAQSPQPPRQQTQAQQPSPMNNGHSAQHPPPPGHDMVSAEQYRYALTNFRIAHEQVERQRQQLEEQERQVALLRQRIAVLEGGDDQGMAKTNQRQGGSSVDDFSIKNAASKLERLINRWAAEVVRTAPSALKEIYDACREDTGGLEILNPTSALVQNILRHAFSETVSEGIINCLIVTNSSETNRDPTVASVWRRQTFSAAVEAFTPEMSKHILSEHIPGLSTLLLGGTRNGFALPESTNLRAGLQSILDAAYTFSRMLHASKTSSGGAGGAADAFYRAFVPELGSVLYPRQIELLKRCKRHEAGLVDRVGACVFPGLVKVARGTEGTTSETGQTVVRRAQVVCECALGLGEPVPETGAAANGVDV</sequence>
<evidence type="ECO:0000313" key="4">
    <source>
        <dbReference type="Proteomes" id="UP000886523"/>
    </source>
</evidence>
<dbReference type="EMBL" id="MU129110">
    <property type="protein sequence ID" value="KAF9506444.1"/>
    <property type="molecule type" value="Genomic_DNA"/>
</dbReference>
<evidence type="ECO:0000256" key="1">
    <source>
        <dbReference type="SAM" id="Coils"/>
    </source>
</evidence>
<feature type="region of interest" description="Disordered" evidence="2">
    <location>
        <begin position="1"/>
        <end position="40"/>
    </location>
</feature>
<feature type="coiled-coil region" evidence="1">
    <location>
        <begin position="49"/>
        <end position="86"/>
    </location>
</feature>
<accession>A0A9P6AJE8</accession>
<name>A0A9P6AJE8_9AGAM</name>
<gene>
    <name evidence="3" type="ORF">BS47DRAFT_1374118</name>
</gene>
<feature type="region of interest" description="Disordered" evidence="2">
    <location>
        <begin position="86"/>
        <end position="105"/>
    </location>
</feature>
<organism evidence="3 4">
    <name type="scientific">Hydnum rufescens UP504</name>
    <dbReference type="NCBI Taxonomy" id="1448309"/>
    <lineage>
        <taxon>Eukaryota</taxon>
        <taxon>Fungi</taxon>
        <taxon>Dikarya</taxon>
        <taxon>Basidiomycota</taxon>
        <taxon>Agaricomycotina</taxon>
        <taxon>Agaricomycetes</taxon>
        <taxon>Cantharellales</taxon>
        <taxon>Hydnaceae</taxon>
        <taxon>Hydnum</taxon>
    </lineage>
</organism>
<proteinExistence type="predicted"/>
<reference evidence="3" key="1">
    <citation type="journal article" date="2020" name="Nat. Commun.">
        <title>Large-scale genome sequencing of mycorrhizal fungi provides insights into the early evolution of symbiotic traits.</title>
        <authorList>
            <person name="Miyauchi S."/>
            <person name="Kiss E."/>
            <person name="Kuo A."/>
            <person name="Drula E."/>
            <person name="Kohler A."/>
            <person name="Sanchez-Garcia M."/>
            <person name="Morin E."/>
            <person name="Andreopoulos B."/>
            <person name="Barry K.W."/>
            <person name="Bonito G."/>
            <person name="Buee M."/>
            <person name="Carver A."/>
            <person name="Chen C."/>
            <person name="Cichocki N."/>
            <person name="Clum A."/>
            <person name="Culley D."/>
            <person name="Crous P.W."/>
            <person name="Fauchery L."/>
            <person name="Girlanda M."/>
            <person name="Hayes R.D."/>
            <person name="Keri Z."/>
            <person name="LaButti K."/>
            <person name="Lipzen A."/>
            <person name="Lombard V."/>
            <person name="Magnuson J."/>
            <person name="Maillard F."/>
            <person name="Murat C."/>
            <person name="Nolan M."/>
            <person name="Ohm R.A."/>
            <person name="Pangilinan J."/>
            <person name="Pereira M.F."/>
            <person name="Perotto S."/>
            <person name="Peter M."/>
            <person name="Pfister S."/>
            <person name="Riley R."/>
            <person name="Sitrit Y."/>
            <person name="Stielow J.B."/>
            <person name="Szollosi G."/>
            <person name="Zifcakova L."/>
            <person name="Stursova M."/>
            <person name="Spatafora J.W."/>
            <person name="Tedersoo L."/>
            <person name="Vaario L.M."/>
            <person name="Yamada A."/>
            <person name="Yan M."/>
            <person name="Wang P."/>
            <person name="Xu J."/>
            <person name="Bruns T."/>
            <person name="Baldrian P."/>
            <person name="Vilgalys R."/>
            <person name="Dunand C."/>
            <person name="Henrissat B."/>
            <person name="Grigoriev I.V."/>
            <person name="Hibbett D."/>
            <person name="Nagy L.G."/>
            <person name="Martin F.M."/>
        </authorList>
    </citation>
    <scope>NUCLEOTIDE SEQUENCE</scope>
    <source>
        <strain evidence="3">UP504</strain>
    </source>
</reference>
<keyword evidence="4" id="KW-1185">Reference proteome</keyword>
<keyword evidence="1" id="KW-0175">Coiled coil</keyword>